<evidence type="ECO:0000313" key="1">
    <source>
        <dbReference type="EMBL" id="RXH95556.1"/>
    </source>
</evidence>
<sequence>MHMIDELVDIDKSNPNLMKAMDNMFKSHFWELKFNNQLAAKLQREP</sequence>
<protein>
    <submittedName>
        <fullName evidence="1">Uncharacterized protein</fullName>
    </submittedName>
</protein>
<accession>A0A498JKH8</accession>
<evidence type="ECO:0000313" key="2">
    <source>
        <dbReference type="Proteomes" id="UP000290289"/>
    </source>
</evidence>
<gene>
    <name evidence="1" type="ORF">DVH24_008056</name>
</gene>
<dbReference type="AlphaFoldDB" id="A0A498JKH8"/>
<comment type="caution">
    <text evidence="1">The sequence shown here is derived from an EMBL/GenBank/DDBJ whole genome shotgun (WGS) entry which is preliminary data.</text>
</comment>
<organism evidence="1 2">
    <name type="scientific">Malus domestica</name>
    <name type="common">Apple</name>
    <name type="synonym">Pyrus malus</name>
    <dbReference type="NCBI Taxonomy" id="3750"/>
    <lineage>
        <taxon>Eukaryota</taxon>
        <taxon>Viridiplantae</taxon>
        <taxon>Streptophyta</taxon>
        <taxon>Embryophyta</taxon>
        <taxon>Tracheophyta</taxon>
        <taxon>Spermatophyta</taxon>
        <taxon>Magnoliopsida</taxon>
        <taxon>eudicotyledons</taxon>
        <taxon>Gunneridae</taxon>
        <taxon>Pentapetalae</taxon>
        <taxon>rosids</taxon>
        <taxon>fabids</taxon>
        <taxon>Rosales</taxon>
        <taxon>Rosaceae</taxon>
        <taxon>Amygdaloideae</taxon>
        <taxon>Maleae</taxon>
        <taxon>Malus</taxon>
    </lineage>
</organism>
<dbReference type="EMBL" id="RDQH01000332">
    <property type="protein sequence ID" value="RXH95556.1"/>
    <property type="molecule type" value="Genomic_DNA"/>
</dbReference>
<proteinExistence type="predicted"/>
<reference evidence="1 2" key="1">
    <citation type="submission" date="2018-10" db="EMBL/GenBank/DDBJ databases">
        <title>A high-quality apple genome assembly.</title>
        <authorList>
            <person name="Hu J."/>
        </authorList>
    </citation>
    <scope>NUCLEOTIDE SEQUENCE [LARGE SCALE GENOMIC DNA]</scope>
    <source>
        <strain evidence="2">cv. HFTH1</strain>
        <tissue evidence="1">Young leaf</tissue>
    </source>
</reference>
<dbReference type="Proteomes" id="UP000290289">
    <property type="component" value="Chromosome 6"/>
</dbReference>
<name>A0A498JKH8_MALDO</name>
<keyword evidence="2" id="KW-1185">Reference proteome</keyword>